<dbReference type="GO" id="GO:0022625">
    <property type="term" value="C:cytosolic large ribosomal subunit"/>
    <property type="evidence" value="ECO:0007669"/>
    <property type="project" value="TreeGrafter"/>
</dbReference>
<reference evidence="6" key="1">
    <citation type="submission" date="2016-10" db="EMBL/GenBank/DDBJ databases">
        <title>Chloroplast genomes as a tool to resolve red algal phylogenies: a case study in the Nemaliales.</title>
        <authorList>
            <person name="Costa J.F."/>
            <person name="Lin S.M."/>
            <person name="Macaya E.C."/>
            <person name="Fernandez-Garcia C."/>
            <person name="Verbruggen H."/>
        </authorList>
    </citation>
    <scope>NUCLEOTIDE SEQUENCE</scope>
    <source>
        <strain evidence="6">J.0081</strain>
    </source>
</reference>
<name>A0A1G4NXP6_9FLOR</name>
<geneLocation type="chloroplast" evidence="6"/>
<proteinExistence type="inferred from homology"/>
<comment type="subcellular location">
    <subcellularLocation>
        <location evidence="5">Plastid</location>
        <location evidence="5">Chloroplast</location>
    </subcellularLocation>
</comment>
<dbReference type="InterPro" id="IPR050063">
    <property type="entry name" value="Ribosomal_protein_uL29"/>
</dbReference>
<accession>A0A1G4NXP6</accession>
<dbReference type="HAMAP" id="MF_00374">
    <property type="entry name" value="Ribosomal_uL29"/>
    <property type="match status" value="1"/>
</dbReference>
<dbReference type="AlphaFoldDB" id="A0A1G4NXP6"/>
<dbReference type="GeneID" id="30001058"/>
<evidence type="ECO:0000256" key="3">
    <source>
        <dbReference type="ARBA" id="ARBA00023274"/>
    </source>
</evidence>
<comment type="similarity">
    <text evidence="1 5">Belongs to the universal ribosomal protein uL29 family.</text>
</comment>
<reference evidence="6" key="2">
    <citation type="submission" date="2016-10" db="EMBL/GenBank/DDBJ databases">
        <authorList>
            <person name="de Groot N.N."/>
        </authorList>
    </citation>
    <scope>NUCLEOTIDE SEQUENCE</scope>
    <source>
        <strain evidence="6">J.0081</strain>
    </source>
</reference>
<keyword evidence="6" id="KW-0934">Plastid</keyword>
<dbReference type="PANTHER" id="PTHR10916:SF0">
    <property type="entry name" value="LARGE RIBOSOMAL SUBUNIT PROTEIN UL29C"/>
    <property type="match status" value="1"/>
</dbReference>
<dbReference type="Pfam" id="PF00831">
    <property type="entry name" value="Ribosomal_L29"/>
    <property type="match status" value="1"/>
</dbReference>
<dbReference type="Gene3D" id="1.10.287.310">
    <property type="match status" value="1"/>
</dbReference>
<dbReference type="GO" id="GO:0003735">
    <property type="term" value="F:structural constituent of ribosome"/>
    <property type="evidence" value="ECO:0007669"/>
    <property type="project" value="InterPro"/>
</dbReference>
<gene>
    <name evidence="5 6" type="primary">rpl29</name>
    <name evidence="6" type="ORF">J0081_172</name>
</gene>
<organism evidence="6">
    <name type="scientific">Scinaia undulata</name>
    <dbReference type="NCBI Taxonomy" id="1884664"/>
    <lineage>
        <taxon>Eukaryota</taxon>
        <taxon>Rhodophyta</taxon>
        <taxon>Florideophyceae</taxon>
        <taxon>Nemaliophycidae</taxon>
        <taxon>Nemaliales</taxon>
        <taxon>Scinaiaceae</taxon>
        <taxon>Scinaia</taxon>
    </lineage>
</organism>
<dbReference type="NCBIfam" id="TIGR00012">
    <property type="entry name" value="L29"/>
    <property type="match status" value="1"/>
</dbReference>
<dbReference type="GO" id="GO:0006412">
    <property type="term" value="P:translation"/>
    <property type="evidence" value="ECO:0007669"/>
    <property type="project" value="UniProtKB-UniRule"/>
</dbReference>
<evidence type="ECO:0000256" key="4">
    <source>
        <dbReference type="ARBA" id="ARBA00040028"/>
    </source>
</evidence>
<keyword evidence="2 5" id="KW-0689">Ribosomal protein</keyword>
<protein>
    <recommendedName>
        <fullName evidence="4 5">Large ribosomal subunit protein uL29c</fullName>
    </recommendedName>
</protein>
<sequence length="66" mass="7771">MNLLTVQQIRSMGIEDISSEIIEIKKTLFDFRMKIGSRQNIKPHTIKQCKRQLSQLMTIKHEKLSD</sequence>
<keyword evidence="6" id="KW-0150">Chloroplast</keyword>
<dbReference type="SUPFAM" id="SSF46561">
    <property type="entry name" value="Ribosomal protein L29 (L29p)"/>
    <property type="match status" value="1"/>
</dbReference>
<dbReference type="InterPro" id="IPR001854">
    <property type="entry name" value="Ribosomal_uL29"/>
</dbReference>
<dbReference type="PANTHER" id="PTHR10916">
    <property type="entry name" value="60S RIBOSOMAL PROTEIN L35/50S RIBOSOMAL PROTEIN L29"/>
    <property type="match status" value="1"/>
</dbReference>
<dbReference type="InterPro" id="IPR036049">
    <property type="entry name" value="Ribosomal_uL29_sf"/>
</dbReference>
<keyword evidence="3 5" id="KW-0687">Ribonucleoprotein</keyword>
<evidence type="ECO:0000256" key="1">
    <source>
        <dbReference type="ARBA" id="ARBA00009254"/>
    </source>
</evidence>
<evidence type="ECO:0000256" key="2">
    <source>
        <dbReference type="ARBA" id="ARBA00022980"/>
    </source>
</evidence>
<dbReference type="RefSeq" id="YP_009314983.1">
    <property type="nucleotide sequence ID" value="NC_031664.1"/>
</dbReference>
<evidence type="ECO:0000313" key="6">
    <source>
        <dbReference type="EMBL" id="SCW23438.1"/>
    </source>
</evidence>
<evidence type="ECO:0000256" key="5">
    <source>
        <dbReference type="HAMAP-Rule" id="MF_00374"/>
    </source>
</evidence>
<dbReference type="GO" id="GO:0009507">
    <property type="term" value="C:chloroplast"/>
    <property type="evidence" value="ECO:0007669"/>
    <property type="project" value="UniProtKB-SubCell"/>
</dbReference>
<dbReference type="EMBL" id="LT622873">
    <property type="protein sequence ID" value="SCW23438.1"/>
    <property type="molecule type" value="Genomic_DNA"/>
</dbReference>